<feature type="transmembrane region" description="Helical" evidence="1">
    <location>
        <begin position="166"/>
        <end position="182"/>
    </location>
</feature>
<feature type="transmembrane region" description="Helical" evidence="1">
    <location>
        <begin position="128"/>
        <end position="145"/>
    </location>
</feature>
<keyword evidence="1" id="KW-0812">Transmembrane</keyword>
<comment type="caution">
    <text evidence="2">The sequence shown here is derived from an EMBL/GenBank/DDBJ whole genome shotgun (WGS) entry which is preliminary data.</text>
</comment>
<evidence type="ECO:0000313" key="2">
    <source>
        <dbReference type="EMBL" id="GAA0681395.1"/>
    </source>
</evidence>
<gene>
    <name evidence="2" type="ORF">GCM10009020_33010</name>
</gene>
<feature type="transmembrane region" description="Helical" evidence="1">
    <location>
        <begin position="6"/>
        <end position="28"/>
    </location>
</feature>
<dbReference type="RefSeq" id="WP_343775386.1">
    <property type="nucleotide sequence ID" value="NZ_BAAADV010000008.1"/>
</dbReference>
<dbReference type="AlphaFoldDB" id="A0AAV3TEB6"/>
<feature type="transmembrane region" description="Helical" evidence="1">
    <location>
        <begin position="99"/>
        <end position="122"/>
    </location>
</feature>
<sequence length="212" mass="22835">MPTIEAWSLWVHIAAGVLAVLAGTGALVTKKGGHRHRQAGKLFLVSMGVVVGTVFVLLALNPTSFRIILTLVAVFSGYLAFSGYRVLSRKRPAATPQRLDWIATGSVVLACLGLGVWGIVWVVTGNSFGLVMLVFGGIGVTFGTMDIRAFQRDTSGEWLVSHLQRMIAAFIATISAVSAVNLTPVLGILAWLWPTIVGTPLIYYWSKEHSKE</sequence>
<evidence type="ECO:0000313" key="3">
    <source>
        <dbReference type="Proteomes" id="UP001500420"/>
    </source>
</evidence>
<accession>A0AAV3TEB6</accession>
<dbReference type="Proteomes" id="UP001500420">
    <property type="component" value="Unassembled WGS sequence"/>
</dbReference>
<evidence type="ECO:0008006" key="4">
    <source>
        <dbReference type="Google" id="ProtNLM"/>
    </source>
</evidence>
<evidence type="ECO:0000256" key="1">
    <source>
        <dbReference type="SAM" id="Phobius"/>
    </source>
</evidence>
<organism evidence="2 3">
    <name type="scientific">Natronoarchaeum mannanilyticum</name>
    <dbReference type="NCBI Taxonomy" id="926360"/>
    <lineage>
        <taxon>Archaea</taxon>
        <taxon>Methanobacteriati</taxon>
        <taxon>Methanobacteriota</taxon>
        <taxon>Stenosarchaea group</taxon>
        <taxon>Halobacteria</taxon>
        <taxon>Halobacteriales</taxon>
        <taxon>Natronoarchaeaceae</taxon>
    </lineage>
</organism>
<protein>
    <recommendedName>
        <fullName evidence="4">DUF2306 domain-containing protein</fullName>
    </recommendedName>
</protein>
<reference evidence="2 3" key="1">
    <citation type="journal article" date="2019" name="Int. J. Syst. Evol. Microbiol.">
        <title>The Global Catalogue of Microorganisms (GCM) 10K type strain sequencing project: providing services to taxonomists for standard genome sequencing and annotation.</title>
        <authorList>
            <consortium name="The Broad Institute Genomics Platform"/>
            <consortium name="The Broad Institute Genome Sequencing Center for Infectious Disease"/>
            <person name="Wu L."/>
            <person name="Ma J."/>
        </authorList>
    </citation>
    <scope>NUCLEOTIDE SEQUENCE [LARGE SCALE GENOMIC DNA]</scope>
    <source>
        <strain evidence="2 3">JCM 16328</strain>
    </source>
</reference>
<keyword evidence="1" id="KW-0472">Membrane</keyword>
<feature type="transmembrane region" description="Helical" evidence="1">
    <location>
        <begin position="40"/>
        <end position="61"/>
    </location>
</feature>
<keyword evidence="1" id="KW-1133">Transmembrane helix</keyword>
<feature type="transmembrane region" description="Helical" evidence="1">
    <location>
        <begin position="67"/>
        <end position="87"/>
    </location>
</feature>
<dbReference type="EMBL" id="BAAADV010000008">
    <property type="protein sequence ID" value="GAA0681395.1"/>
    <property type="molecule type" value="Genomic_DNA"/>
</dbReference>
<keyword evidence="3" id="KW-1185">Reference proteome</keyword>
<name>A0AAV3TEB6_9EURY</name>
<proteinExistence type="predicted"/>